<feature type="domain" description="Beta-lactamase-related" evidence="4">
    <location>
        <begin position="78"/>
        <end position="369"/>
    </location>
</feature>
<protein>
    <submittedName>
        <fullName evidence="5">Beta-lactamase class C family (AmpC)</fullName>
    </submittedName>
</protein>
<dbReference type="Pfam" id="PF00144">
    <property type="entry name" value="Beta-lactamase"/>
    <property type="match status" value="1"/>
</dbReference>
<dbReference type="InterPro" id="IPR001466">
    <property type="entry name" value="Beta-lactam-related"/>
</dbReference>
<evidence type="ECO:0000256" key="2">
    <source>
        <dbReference type="ARBA" id="ARBA00023136"/>
    </source>
</evidence>
<keyword evidence="3" id="KW-0812">Transmembrane</keyword>
<dbReference type="InterPro" id="IPR050491">
    <property type="entry name" value="AmpC-like"/>
</dbReference>
<gene>
    <name evidence="5" type="ORF">R54876_GBNLAHCA_01203</name>
</gene>
<dbReference type="PANTHER" id="PTHR46825:SF11">
    <property type="entry name" value="PENICILLIN-BINDING PROTEIN 4"/>
    <property type="match status" value="1"/>
</dbReference>
<keyword evidence="3" id="KW-1133">Transmembrane helix</keyword>
<dbReference type="Gene3D" id="3.40.710.10">
    <property type="entry name" value="DD-peptidase/beta-lactamase superfamily"/>
    <property type="match status" value="1"/>
</dbReference>
<dbReference type="InterPro" id="IPR012338">
    <property type="entry name" value="Beta-lactam/transpept-like"/>
</dbReference>
<dbReference type="PANTHER" id="PTHR46825">
    <property type="entry name" value="D-ALANYL-D-ALANINE-CARBOXYPEPTIDASE/ENDOPEPTIDASE AMPH"/>
    <property type="match status" value="1"/>
</dbReference>
<dbReference type="SUPFAM" id="SSF56601">
    <property type="entry name" value="beta-lactamase/transpeptidase-like"/>
    <property type="match status" value="1"/>
</dbReference>
<organism evidence="5 6">
    <name type="scientific">Eupransor demetentiae</name>
    <dbReference type="NCBI Taxonomy" id="3109584"/>
    <lineage>
        <taxon>Bacteria</taxon>
        <taxon>Bacillati</taxon>
        <taxon>Bacillota</taxon>
        <taxon>Bacilli</taxon>
        <taxon>Lactobacillales</taxon>
        <taxon>Lactobacillaceae</taxon>
        <taxon>Eupransor</taxon>
    </lineage>
</organism>
<reference evidence="5 6" key="1">
    <citation type="submission" date="2024-01" db="EMBL/GenBank/DDBJ databases">
        <authorList>
            <person name="Botero Cardona J."/>
        </authorList>
    </citation>
    <scope>NUCLEOTIDE SEQUENCE [LARGE SCALE GENOMIC DNA]</scope>
    <source>
        <strain evidence="5 6">LMG 33000</strain>
    </source>
</reference>
<proteinExistence type="predicted"/>
<dbReference type="Proteomes" id="UP001314241">
    <property type="component" value="Unassembled WGS sequence"/>
</dbReference>
<sequence>MQRVDKYPAVLKGKWFGEDKVRAVRLAGAIIIFAIIWPWATGPGELSQSSKINVRHDAKYYQALQQTVTAQTPLAKRVDRIIKDDNFQGTALVVHHGHIILQQGYGDANHQKKIKNQAQSVYQIASVQKAMTATLIAREVEKGKLSYDTKLSKFYPKVPHAKQITIRQLLTMTSGLRQKYQPKTFQSDWQNVEYSAEHADVVAKPGDGKEWSYQPVNYRLLAGILMQLNNESYSKLFQQVFNDQYHLKMLDYQQFHQSSLASLGYGDDYDGPRDVDKVEYQRETGTGNVGTSTGMLYRFFYLLFDKQLVSNPQAMWQTIQPETYAAGGYQYPDYKTGHGIFTGYESTVALSKDGSEAVILLSNQYYRGHTYEDLSHHLFHEVTGITIK</sequence>
<evidence type="ECO:0000313" key="5">
    <source>
        <dbReference type="EMBL" id="CAK8054629.1"/>
    </source>
</evidence>
<feature type="transmembrane region" description="Helical" evidence="3">
    <location>
        <begin position="21"/>
        <end position="40"/>
    </location>
</feature>
<dbReference type="RefSeq" id="WP_349642172.1">
    <property type="nucleotide sequence ID" value="NZ_CAWVOH010000002.1"/>
</dbReference>
<keyword evidence="2 3" id="KW-0472">Membrane</keyword>
<evidence type="ECO:0000256" key="1">
    <source>
        <dbReference type="ARBA" id="ARBA00004370"/>
    </source>
</evidence>
<evidence type="ECO:0000259" key="4">
    <source>
        <dbReference type="Pfam" id="PF00144"/>
    </source>
</evidence>
<keyword evidence="6" id="KW-1185">Reference proteome</keyword>
<accession>A0ABM9N618</accession>
<evidence type="ECO:0000313" key="6">
    <source>
        <dbReference type="Proteomes" id="UP001314241"/>
    </source>
</evidence>
<evidence type="ECO:0000256" key="3">
    <source>
        <dbReference type="SAM" id="Phobius"/>
    </source>
</evidence>
<comment type="caution">
    <text evidence="5">The sequence shown here is derived from an EMBL/GenBank/DDBJ whole genome shotgun (WGS) entry which is preliminary data.</text>
</comment>
<name>A0ABM9N618_9LACO</name>
<dbReference type="EMBL" id="CAWVOH010000002">
    <property type="protein sequence ID" value="CAK8054629.1"/>
    <property type="molecule type" value="Genomic_DNA"/>
</dbReference>
<comment type="subcellular location">
    <subcellularLocation>
        <location evidence="1">Membrane</location>
    </subcellularLocation>
</comment>